<dbReference type="InterPro" id="IPR021425">
    <property type="entry name" value="DUF3072"/>
</dbReference>
<evidence type="ECO:0000313" key="1">
    <source>
        <dbReference type="EMBL" id="MEH2552821.1"/>
    </source>
</evidence>
<dbReference type="Proteomes" id="UP001364224">
    <property type="component" value="Unassembled WGS sequence"/>
</dbReference>
<dbReference type="Pfam" id="PF11272">
    <property type="entry name" value="DUF3072"/>
    <property type="match status" value="1"/>
</dbReference>
<reference evidence="1 2" key="1">
    <citation type="submission" date="2024-02" db="EMBL/GenBank/DDBJ databases">
        <title>Adaptive strategies in a cosmopolitan and abundant soil bacterium.</title>
        <authorList>
            <person name="Carini P."/>
        </authorList>
    </citation>
    <scope>NUCLEOTIDE SEQUENCE [LARGE SCALE GENOMIC DNA]</scope>
    <source>
        <strain evidence="1 2">AZCC 1608</strain>
    </source>
</reference>
<evidence type="ECO:0000313" key="2">
    <source>
        <dbReference type="Proteomes" id="UP001364224"/>
    </source>
</evidence>
<name>A0ABU8B2R4_9BRAD</name>
<accession>A0ABU8B2R4</accession>
<dbReference type="EMBL" id="JAZHRV010000001">
    <property type="protein sequence ID" value="MEH2552821.1"/>
    <property type="molecule type" value="Genomic_DNA"/>
</dbReference>
<comment type="caution">
    <text evidence="1">The sequence shown here is derived from an EMBL/GenBank/DDBJ whole genome shotgun (WGS) entry which is preliminary data.</text>
</comment>
<sequence>MSRLPGQVDAPMTPRQLATLRTLSAEAYQPKLFERDLTAREAERRIAALKAEIELANSF</sequence>
<keyword evidence="2" id="KW-1185">Reference proteome</keyword>
<protein>
    <recommendedName>
        <fullName evidence="3">DUF3072 domain-containing protein</fullName>
    </recommendedName>
</protein>
<dbReference type="RefSeq" id="WP_334477181.1">
    <property type="nucleotide sequence ID" value="NZ_JAZHRV010000001.1"/>
</dbReference>
<evidence type="ECO:0008006" key="3">
    <source>
        <dbReference type="Google" id="ProtNLM"/>
    </source>
</evidence>
<organism evidence="1 2">
    <name type="scientific">Bradyrhizobium algeriense</name>
    <dbReference type="NCBI Taxonomy" id="634784"/>
    <lineage>
        <taxon>Bacteria</taxon>
        <taxon>Pseudomonadati</taxon>
        <taxon>Pseudomonadota</taxon>
        <taxon>Alphaproteobacteria</taxon>
        <taxon>Hyphomicrobiales</taxon>
        <taxon>Nitrobacteraceae</taxon>
        <taxon>Bradyrhizobium</taxon>
    </lineage>
</organism>
<proteinExistence type="predicted"/>
<gene>
    <name evidence="1" type="ORF">V1286_000350</name>
</gene>